<evidence type="ECO:0000259" key="1">
    <source>
        <dbReference type="SMART" id="SM01007"/>
    </source>
</evidence>
<dbReference type="GO" id="GO:0005996">
    <property type="term" value="P:monosaccharide metabolic process"/>
    <property type="evidence" value="ECO:0007669"/>
    <property type="project" value="UniProtKB-ARBA"/>
</dbReference>
<protein>
    <submittedName>
        <fullName evidence="2">Class II aldolase/adducin family protein</fullName>
    </submittedName>
</protein>
<dbReference type="InterPro" id="IPR036409">
    <property type="entry name" value="Aldolase_II/adducin_N_sf"/>
</dbReference>
<proteinExistence type="predicted"/>
<sequence>MAEQEGVIKFQLSYQPMALPPAVNIAEINAWRTLCVQLGMLGQHPARYDNYGFGNISQRLGQSAQFIISGTQTGGKKVLTAADYALVSQCQPELKRIEALGPCKPSSEAMTHGQLYLLEQNIHFVIHAHCPAIWHYADRLNLPQTRADIPYGTVAMATEVGRLFVETAVVQQRIFTMAGHEDGVVTFGSTAAAAFQVLAEYYALALRLGAEPNI</sequence>
<dbReference type="EMBL" id="AHTH01000025">
    <property type="protein sequence ID" value="EHR40928.1"/>
    <property type="molecule type" value="Genomic_DNA"/>
</dbReference>
<comment type="caution">
    <text evidence="2">The sequence shown here is derived from an EMBL/GenBank/DDBJ whole genome shotgun (WGS) entry which is preliminary data.</text>
</comment>
<dbReference type="Pfam" id="PF00596">
    <property type="entry name" value="Aldolase_II"/>
    <property type="match status" value="1"/>
</dbReference>
<dbReference type="Gene3D" id="3.40.225.10">
    <property type="entry name" value="Class II aldolase/adducin N-terminal domain"/>
    <property type="match status" value="1"/>
</dbReference>
<dbReference type="RefSeq" id="WP_008950652.1">
    <property type="nucleotide sequence ID" value="NZ_AHTH01000025.1"/>
</dbReference>
<dbReference type="InterPro" id="IPR001303">
    <property type="entry name" value="Aldolase_II/adducin_N"/>
</dbReference>
<dbReference type="SUPFAM" id="SSF53639">
    <property type="entry name" value="AraD/HMP-PK domain-like"/>
    <property type="match status" value="1"/>
</dbReference>
<gene>
    <name evidence="2" type="ORF">AJE_09339</name>
</gene>
<reference evidence="2 3" key="1">
    <citation type="journal article" date="2012" name="J. Bacteriol.">
        <title>Genome Sequence of Extracellular-Protease-Producing Alishewanella jeotgali Isolated from Traditional Korean Fermented Seafood.</title>
        <authorList>
            <person name="Jung J."/>
            <person name="Chun J."/>
            <person name="Park W."/>
        </authorList>
    </citation>
    <scope>NUCLEOTIDE SEQUENCE [LARGE SCALE GENOMIC DNA]</scope>
    <source>
        <strain evidence="2 3">KCTC 22429</strain>
    </source>
</reference>
<dbReference type="STRING" id="1129374.AJE_09339"/>
<evidence type="ECO:0000313" key="3">
    <source>
        <dbReference type="Proteomes" id="UP000012046"/>
    </source>
</evidence>
<dbReference type="PATRIC" id="fig|1129374.4.peg.1870"/>
<dbReference type="Proteomes" id="UP000012046">
    <property type="component" value="Unassembled WGS sequence"/>
</dbReference>
<dbReference type="SMART" id="SM01007">
    <property type="entry name" value="Aldolase_II"/>
    <property type="match status" value="1"/>
</dbReference>
<dbReference type="AlphaFoldDB" id="H3ZES1"/>
<name>H3ZES1_9ALTE</name>
<feature type="domain" description="Class II aldolase/adducin N-terminal" evidence="1">
    <location>
        <begin position="33"/>
        <end position="208"/>
    </location>
</feature>
<organism evidence="2 3">
    <name type="scientific">Alishewanella jeotgali KCTC 22429</name>
    <dbReference type="NCBI Taxonomy" id="1129374"/>
    <lineage>
        <taxon>Bacteria</taxon>
        <taxon>Pseudomonadati</taxon>
        <taxon>Pseudomonadota</taxon>
        <taxon>Gammaproteobacteria</taxon>
        <taxon>Alteromonadales</taxon>
        <taxon>Alteromonadaceae</taxon>
        <taxon>Alishewanella</taxon>
    </lineage>
</organism>
<evidence type="ECO:0000313" key="2">
    <source>
        <dbReference type="EMBL" id="EHR40928.1"/>
    </source>
</evidence>
<dbReference type="eggNOG" id="COG0235">
    <property type="taxonomic scope" value="Bacteria"/>
</dbReference>
<keyword evidence="3" id="KW-1185">Reference proteome</keyword>
<accession>H3ZES1</accession>